<dbReference type="PROSITE" id="PS51257">
    <property type="entry name" value="PROKAR_LIPOPROTEIN"/>
    <property type="match status" value="1"/>
</dbReference>
<proteinExistence type="predicted"/>
<evidence type="ECO:0000313" key="3">
    <source>
        <dbReference type="Proteomes" id="UP001597034"/>
    </source>
</evidence>
<name>A0ABD6DQK3_9EURY</name>
<dbReference type="RefSeq" id="WP_256400836.1">
    <property type="nucleotide sequence ID" value="NZ_JANHJR010000003.1"/>
</dbReference>
<evidence type="ECO:0000313" key="2">
    <source>
        <dbReference type="EMBL" id="MFD1647101.1"/>
    </source>
</evidence>
<evidence type="ECO:0008006" key="4">
    <source>
        <dbReference type="Google" id="ProtNLM"/>
    </source>
</evidence>
<feature type="compositionally biased region" description="Basic and acidic residues" evidence="1">
    <location>
        <begin position="42"/>
        <end position="55"/>
    </location>
</feature>
<dbReference type="Proteomes" id="UP001597034">
    <property type="component" value="Unassembled WGS sequence"/>
</dbReference>
<reference evidence="2 3" key="1">
    <citation type="journal article" date="2019" name="Int. J. Syst. Evol. Microbiol.">
        <title>The Global Catalogue of Microorganisms (GCM) 10K type strain sequencing project: providing services to taxonomists for standard genome sequencing and annotation.</title>
        <authorList>
            <consortium name="The Broad Institute Genomics Platform"/>
            <consortium name="The Broad Institute Genome Sequencing Center for Infectious Disease"/>
            <person name="Wu L."/>
            <person name="Ma J."/>
        </authorList>
    </citation>
    <scope>NUCLEOTIDE SEQUENCE [LARGE SCALE GENOMIC DNA]</scope>
    <source>
        <strain evidence="2 3">CGMCC 1.10390</strain>
    </source>
</reference>
<dbReference type="AlphaFoldDB" id="A0ABD6DQK3"/>
<evidence type="ECO:0000256" key="1">
    <source>
        <dbReference type="SAM" id="MobiDB-lite"/>
    </source>
</evidence>
<accession>A0ABD6DQK3</accession>
<gene>
    <name evidence="2" type="ORF">ACFSBL_15530</name>
</gene>
<keyword evidence="3" id="KW-1185">Reference proteome</keyword>
<dbReference type="EMBL" id="JBHUDO010000003">
    <property type="protein sequence ID" value="MFD1647101.1"/>
    <property type="molecule type" value="Genomic_DNA"/>
</dbReference>
<sequence>MPSRRRLLVTTGTAIAIAGCLAGLNSGGSGSTPPELAAGEQTRAEGEEISTRTEVDSPEYEYIESNNTVRYPATGGGWDEPEYSHEPFEDWAHVKSATEGAIAVHEHLVDQVASMDHLNSSVAHTDESNFELLMKYNVAVDDSGDVVAEPDVSLSQLINETPKTVESTIRFAGRTATHRFSVFVRYVEVEQLGPATNYESRSTA</sequence>
<organism evidence="2 3">
    <name type="scientific">Haloarchaeobius litoreus</name>
    <dbReference type="NCBI Taxonomy" id="755306"/>
    <lineage>
        <taxon>Archaea</taxon>
        <taxon>Methanobacteriati</taxon>
        <taxon>Methanobacteriota</taxon>
        <taxon>Stenosarchaea group</taxon>
        <taxon>Halobacteria</taxon>
        <taxon>Halobacteriales</taxon>
        <taxon>Halorubellaceae</taxon>
        <taxon>Haloarchaeobius</taxon>
    </lineage>
</organism>
<comment type="caution">
    <text evidence="2">The sequence shown here is derived from an EMBL/GenBank/DDBJ whole genome shotgun (WGS) entry which is preliminary data.</text>
</comment>
<protein>
    <recommendedName>
        <fullName evidence="4">Tat (Twin-arginine translocation) pathway signal sequence</fullName>
    </recommendedName>
</protein>
<feature type="region of interest" description="Disordered" evidence="1">
    <location>
        <begin position="27"/>
        <end position="84"/>
    </location>
</feature>